<organism evidence="1 2">
    <name type="scientific">Fusarium oxysporum f. sp. rapae</name>
    <dbReference type="NCBI Taxonomy" id="485398"/>
    <lineage>
        <taxon>Eukaryota</taxon>
        <taxon>Fungi</taxon>
        <taxon>Dikarya</taxon>
        <taxon>Ascomycota</taxon>
        <taxon>Pezizomycotina</taxon>
        <taxon>Sordariomycetes</taxon>
        <taxon>Hypocreomycetidae</taxon>
        <taxon>Hypocreales</taxon>
        <taxon>Nectriaceae</taxon>
        <taxon>Fusarium</taxon>
        <taxon>Fusarium oxysporum species complex</taxon>
    </lineage>
</organism>
<dbReference type="EMBL" id="JAELUQ010000011">
    <property type="protein sequence ID" value="KAG7406610.1"/>
    <property type="molecule type" value="Genomic_DNA"/>
</dbReference>
<evidence type="ECO:0000313" key="2">
    <source>
        <dbReference type="Proteomes" id="UP000694050"/>
    </source>
</evidence>
<proteinExistence type="predicted"/>
<reference evidence="1" key="1">
    <citation type="submission" date="2021-04" db="EMBL/GenBank/DDBJ databases">
        <title>First draft genome resource for Brassicaceae pathogens Fusarium oxysporum f. sp. raphani and Fusarium oxysporum f. sp. rapae.</title>
        <authorList>
            <person name="Asai S."/>
        </authorList>
    </citation>
    <scope>NUCLEOTIDE SEQUENCE</scope>
    <source>
        <strain evidence="1">Tf1208</strain>
    </source>
</reference>
<comment type="caution">
    <text evidence="1">The sequence shown here is derived from an EMBL/GenBank/DDBJ whole genome shotgun (WGS) entry which is preliminary data.</text>
</comment>
<sequence length="192" mass="22432">MILRGPNDWISWIQEIELQAEAYRAWPRINPEHANRDSDKPEEPVIEDFEIYQKRKLTEHEIKVGKTVEGEIPPTKPSTGDLKIFYEAYLSALPHLQRQHRQRATKYSHIMAYITESVDSSILTTVLSQVKENHPKGYTIRQLLQGLKEDLAPSISTTIHKITQRYLKILDNTSKAQQSPKQWLQRWQEAYA</sequence>
<dbReference type="Proteomes" id="UP000694050">
    <property type="component" value="Unassembled WGS sequence"/>
</dbReference>
<name>A0A8J5TP41_FUSOX</name>
<protein>
    <submittedName>
        <fullName evidence="1">Uncharacterized protein</fullName>
    </submittedName>
</protein>
<dbReference type="AlphaFoldDB" id="A0A8J5TP41"/>
<accession>A0A8J5TP41</accession>
<gene>
    <name evidence="1" type="ORF">Forpe1208_v014456</name>
</gene>
<evidence type="ECO:0000313" key="1">
    <source>
        <dbReference type="EMBL" id="KAG7406610.1"/>
    </source>
</evidence>